<evidence type="ECO:0000313" key="2">
    <source>
        <dbReference type="Proteomes" id="UP001229421"/>
    </source>
</evidence>
<dbReference type="AlphaFoldDB" id="A0AAD8KKF6"/>
<organism evidence="1 2">
    <name type="scientific">Tagetes erecta</name>
    <name type="common">African marigold</name>
    <dbReference type="NCBI Taxonomy" id="13708"/>
    <lineage>
        <taxon>Eukaryota</taxon>
        <taxon>Viridiplantae</taxon>
        <taxon>Streptophyta</taxon>
        <taxon>Embryophyta</taxon>
        <taxon>Tracheophyta</taxon>
        <taxon>Spermatophyta</taxon>
        <taxon>Magnoliopsida</taxon>
        <taxon>eudicotyledons</taxon>
        <taxon>Gunneridae</taxon>
        <taxon>Pentapetalae</taxon>
        <taxon>asterids</taxon>
        <taxon>campanulids</taxon>
        <taxon>Asterales</taxon>
        <taxon>Asteraceae</taxon>
        <taxon>Asteroideae</taxon>
        <taxon>Heliantheae alliance</taxon>
        <taxon>Tageteae</taxon>
        <taxon>Tagetes</taxon>
    </lineage>
</organism>
<protein>
    <submittedName>
        <fullName evidence="1">Uncharacterized protein</fullName>
    </submittedName>
</protein>
<proteinExistence type="predicted"/>
<gene>
    <name evidence="1" type="ORF">QVD17_19783</name>
</gene>
<keyword evidence="2" id="KW-1185">Reference proteome</keyword>
<dbReference type="Proteomes" id="UP001229421">
    <property type="component" value="Unassembled WGS sequence"/>
</dbReference>
<name>A0AAD8KKF6_TARER</name>
<evidence type="ECO:0000313" key="1">
    <source>
        <dbReference type="EMBL" id="KAK1424453.1"/>
    </source>
</evidence>
<sequence>MEPTCMDNLDADPGIGYLKQSGDLASKVVNIDGKPIRGILKKQGMSQVGGSYAQTVEKGATVIPEDKAKGKHINFRVAFQVAMLVA</sequence>
<dbReference type="EMBL" id="JAUHHV010000005">
    <property type="protein sequence ID" value="KAK1424453.1"/>
    <property type="molecule type" value="Genomic_DNA"/>
</dbReference>
<accession>A0AAD8KKF6</accession>
<reference evidence="1" key="1">
    <citation type="journal article" date="2023" name="bioRxiv">
        <title>Improved chromosome-level genome assembly for marigold (Tagetes erecta).</title>
        <authorList>
            <person name="Jiang F."/>
            <person name="Yuan L."/>
            <person name="Wang S."/>
            <person name="Wang H."/>
            <person name="Xu D."/>
            <person name="Wang A."/>
            <person name="Fan W."/>
        </authorList>
    </citation>
    <scope>NUCLEOTIDE SEQUENCE</scope>
    <source>
        <strain evidence="1">WSJ</strain>
        <tissue evidence="1">Leaf</tissue>
    </source>
</reference>
<comment type="caution">
    <text evidence="1">The sequence shown here is derived from an EMBL/GenBank/DDBJ whole genome shotgun (WGS) entry which is preliminary data.</text>
</comment>